<evidence type="ECO:0000313" key="11">
    <source>
        <dbReference type="EMBL" id="OGK00024.1"/>
    </source>
</evidence>
<dbReference type="HAMAP" id="MF_00127">
    <property type="entry name" value="His_tRNA_synth"/>
    <property type="match status" value="1"/>
</dbReference>
<dbReference type="InterPro" id="IPR004516">
    <property type="entry name" value="HisRS/HisZ"/>
</dbReference>
<keyword evidence="4 8" id="KW-0067">ATP-binding</keyword>
<comment type="similarity">
    <text evidence="1 8">Belongs to the class-II aminoacyl-tRNA synthetase family.</text>
</comment>
<evidence type="ECO:0000256" key="7">
    <source>
        <dbReference type="ARBA" id="ARBA00047639"/>
    </source>
</evidence>
<sequence length="433" mass="48574">MAFQGPKGTRDFYPEDMQVISFIFNTWKRTAWLFGFEEYEGPMFEHLDLFTKKSGEEIVKQLYNFKDKGDRDIALRPEITPTLARMIVARGSSLKKPVKWFSIPRLFRYERMQKGRLREFHQLNLDIIGEAGISADAELIAAVVFMMKSFCLASTDFKIRVNSRKLMSECLSALGFPAEKIPAAYSILDKKGKIEPEALQEMYAKDGIAGSDVQIIENLLACASLDHVRALVAAKADQVPALAEIDEFFSKISAYGLSEFVLFDIAVIRGLAYYTGIVFEVFDEQKSLRAIAGGGRYDALIEQFGGEPTPAVGFGMGDVVLYELLKEKNLIPQYRKPVDVYIINFNKDDSLPAISFASLLREKGVSCEFSLKGQNFKKQMEHAQHARMVAFVGGDEWKEGKVKIKDMGSGEEKVVEKDEAYSILAMGTHPPAP</sequence>
<dbReference type="PROSITE" id="PS50862">
    <property type="entry name" value="AA_TRNA_LIGASE_II"/>
    <property type="match status" value="1"/>
</dbReference>
<dbReference type="SUPFAM" id="SSF52954">
    <property type="entry name" value="Class II aaRS ABD-related"/>
    <property type="match status" value="1"/>
</dbReference>
<dbReference type="NCBIfam" id="TIGR00442">
    <property type="entry name" value="hisS"/>
    <property type="match status" value="1"/>
</dbReference>
<dbReference type="GO" id="GO:0004821">
    <property type="term" value="F:histidine-tRNA ligase activity"/>
    <property type="evidence" value="ECO:0007669"/>
    <property type="project" value="UniProtKB-UniRule"/>
</dbReference>
<feature type="binding site" evidence="9">
    <location>
        <position position="122"/>
    </location>
    <ligand>
        <name>L-histidine</name>
        <dbReference type="ChEBI" id="CHEBI:57595"/>
    </ligand>
</feature>
<dbReference type="InterPro" id="IPR033656">
    <property type="entry name" value="HisRS_anticodon"/>
</dbReference>
<gene>
    <name evidence="8" type="primary">hisS</name>
    <name evidence="11" type="ORF">A2519_22100</name>
</gene>
<dbReference type="CDD" id="cd00859">
    <property type="entry name" value="HisRS_anticodon"/>
    <property type="match status" value="1"/>
</dbReference>
<reference evidence="11 12" key="1">
    <citation type="journal article" date="2016" name="Nat. Commun.">
        <title>Thousands of microbial genomes shed light on interconnected biogeochemical processes in an aquifer system.</title>
        <authorList>
            <person name="Anantharaman K."/>
            <person name="Brown C.T."/>
            <person name="Hug L.A."/>
            <person name="Sharon I."/>
            <person name="Castelle C.J."/>
            <person name="Probst A.J."/>
            <person name="Thomas B.C."/>
            <person name="Singh A."/>
            <person name="Wilkins M.J."/>
            <person name="Karaoz U."/>
            <person name="Brodie E.L."/>
            <person name="Williams K.H."/>
            <person name="Hubbard S.S."/>
            <person name="Banfield J.F."/>
        </authorList>
    </citation>
    <scope>NUCLEOTIDE SEQUENCE [LARGE SCALE GENOMIC DNA]</scope>
</reference>
<feature type="binding site" evidence="9">
    <location>
        <position position="269"/>
    </location>
    <ligand>
        <name>L-histidine</name>
        <dbReference type="ChEBI" id="CHEBI:57595"/>
    </ligand>
</feature>
<evidence type="ECO:0000256" key="3">
    <source>
        <dbReference type="ARBA" id="ARBA00022741"/>
    </source>
</evidence>
<keyword evidence="5 8" id="KW-0648">Protein biosynthesis</keyword>
<feature type="binding site" evidence="9">
    <location>
        <begin position="78"/>
        <end position="80"/>
    </location>
    <ligand>
        <name>L-histidine</name>
        <dbReference type="ChEBI" id="CHEBI:57595"/>
    </ligand>
</feature>
<dbReference type="GO" id="GO:0005524">
    <property type="term" value="F:ATP binding"/>
    <property type="evidence" value="ECO:0007669"/>
    <property type="project" value="UniProtKB-UniRule"/>
</dbReference>
<comment type="catalytic activity">
    <reaction evidence="7 8">
        <text>tRNA(His) + L-histidine + ATP = L-histidyl-tRNA(His) + AMP + diphosphate + H(+)</text>
        <dbReference type="Rhea" id="RHEA:17313"/>
        <dbReference type="Rhea" id="RHEA-COMP:9665"/>
        <dbReference type="Rhea" id="RHEA-COMP:9689"/>
        <dbReference type="ChEBI" id="CHEBI:15378"/>
        <dbReference type="ChEBI" id="CHEBI:30616"/>
        <dbReference type="ChEBI" id="CHEBI:33019"/>
        <dbReference type="ChEBI" id="CHEBI:57595"/>
        <dbReference type="ChEBI" id="CHEBI:78442"/>
        <dbReference type="ChEBI" id="CHEBI:78527"/>
        <dbReference type="ChEBI" id="CHEBI:456215"/>
        <dbReference type="EC" id="6.1.1.21"/>
    </reaction>
</comment>
<evidence type="ECO:0000256" key="5">
    <source>
        <dbReference type="ARBA" id="ARBA00022917"/>
    </source>
</evidence>
<evidence type="ECO:0000256" key="8">
    <source>
        <dbReference type="HAMAP-Rule" id="MF_00127"/>
    </source>
</evidence>
<dbReference type="SUPFAM" id="SSF55681">
    <property type="entry name" value="Class II aaRS and biotin synthetases"/>
    <property type="match status" value="1"/>
</dbReference>
<dbReference type="Gene3D" id="3.40.50.800">
    <property type="entry name" value="Anticodon-binding domain"/>
    <property type="match status" value="1"/>
</dbReference>
<evidence type="ECO:0000256" key="2">
    <source>
        <dbReference type="ARBA" id="ARBA00022598"/>
    </source>
</evidence>
<dbReference type="GO" id="GO:0006427">
    <property type="term" value="P:histidyl-tRNA aminoacylation"/>
    <property type="evidence" value="ECO:0007669"/>
    <property type="project" value="UniProtKB-UniRule"/>
</dbReference>
<keyword evidence="6 8" id="KW-0030">Aminoacyl-tRNA synthetase</keyword>
<proteinExistence type="inferred from homology"/>
<feature type="binding site" evidence="9">
    <location>
        <position position="126"/>
    </location>
    <ligand>
        <name>L-histidine</name>
        <dbReference type="ChEBI" id="CHEBI:57595"/>
    </ligand>
</feature>
<dbReference type="PIRSF" id="PIRSF001549">
    <property type="entry name" value="His-tRNA_synth"/>
    <property type="match status" value="1"/>
</dbReference>
<evidence type="ECO:0000256" key="9">
    <source>
        <dbReference type="PIRSR" id="PIRSR001549-1"/>
    </source>
</evidence>
<comment type="caution">
    <text evidence="11">The sequence shown here is derived from an EMBL/GenBank/DDBJ whole genome shotgun (WGS) entry which is preliminary data.</text>
</comment>
<keyword evidence="8" id="KW-0963">Cytoplasm</keyword>
<dbReference type="InterPro" id="IPR036621">
    <property type="entry name" value="Anticodon-bd_dom_sf"/>
</dbReference>
<keyword evidence="2 8" id="KW-0436">Ligase</keyword>
<comment type="subcellular location">
    <subcellularLocation>
        <location evidence="8">Cytoplasm</location>
    </subcellularLocation>
</comment>
<evidence type="ECO:0000256" key="1">
    <source>
        <dbReference type="ARBA" id="ARBA00008226"/>
    </source>
</evidence>
<dbReference type="PANTHER" id="PTHR43707:SF1">
    <property type="entry name" value="HISTIDINE--TRNA LIGASE, MITOCHONDRIAL-RELATED"/>
    <property type="match status" value="1"/>
</dbReference>
<dbReference type="Pfam" id="PF13393">
    <property type="entry name" value="tRNA-synt_His"/>
    <property type="match status" value="1"/>
</dbReference>
<evidence type="ECO:0000259" key="10">
    <source>
        <dbReference type="PROSITE" id="PS50862"/>
    </source>
</evidence>
<organism evidence="11 12">
    <name type="scientific">Candidatus Raymondbacteria bacterium RIFOXYD12_FULL_49_13</name>
    <dbReference type="NCBI Taxonomy" id="1817890"/>
    <lineage>
        <taxon>Bacteria</taxon>
        <taxon>Raymondiibacteriota</taxon>
    </lineage>
</organism>
<dbReference type="InterPro" id="IPR045864">
    <property type="entry name" value="aa-tRNA-synth_II/BPL/LPL"/>
</dbReference>
<dbReference type="CDD" id="cd00773">
    <property type="entry name" value="HisRS-like_core"/>
    <property type="match status" value="1"/>
</dbReference>
<dbReference type="InterPro" id="IPR004154">
    <property type="entry name" value="Anticodon-bd"/>
</dbReference>
<dbReference type="EC" id="6.1.1.21" evidence="8"/>
<dbReference type="Pfam" id="PF03129">
    <property type="entry name" value="HGTP_anticodon"/>
    <property type="match status" value="1"/>
</dbReference>
<feature type="binding site" evidence="9">
    <location>
        <begin position="273"/>
        <end position="274"/>
    </location>
    <ligand>
        <name>L-histidine</name>
        <dbReference type="ChEBI" id="CHEBI:57595"/>
    </ligand>
</feature>
<dbReference type="PANTHER" id="PTHR43707">
    <property type="entry name" value="HISTIDYL-TRNA SYNTHETASE"/>
    <property type="match status" value="1"/>
</dbReference>
<dbReference type="InterPro" id="IPR041715">
    <property type="entry name" value="HisRS-like_core"/>
</dbReference>
<name>A0A1F7F056_UNCRA</name>
<dbReference type="EMBL" id="MFYX01000155">
    <property type="protein sequence ID" value="OGK00024.1"/>
    <property type="molecule type" value="Genomic_DNA"/>
</dbReference>
<evidence type="ECO:0000313" key="12">
    <source>
        <dbReference type="Proteomes" id="UP000179243"/>
    </source>
</evidence>
<evidence type="ECO:0000256" key="4">
    <source>
        <dbReference type="ARBA" id="ARBA00022840"/>
    </source>
</evidence>
<protein>
    <recommendedName>
        <fullName evidence="8">Histidine--tRNA ligase</fullName>
        <ecNumber evidence="8">6.1.1.21</ecNumber>
    </recommendedName>
    <alternativeName>
        <fullName evidence="8">Histidyl-tRNA synthetase</fullName>
        <shortName evidence="8">HisRS</shortName>
    </alternativeName>
</protein>
<dbReference type="AlphaFoldDB" id="A0A1F7F056"/>
<dbReference type="Proteomes" id="UP000179243">
    <property type="component" value="Unassembled WGS sequence"/>
</dbReference>
<dbReference type="InterPro" id="IPR006195">
    <property type="entry name" value="aa-tRNA-synth_II"/>
</dbReference>
<dbReference type="Gene3D" id="3.30.930.10">
    <property type="entry name" value="Bira Bifunctional Protein, Domain 2"/>
    <property type="match status" value="1"/>
</dbReference>
<dbReference type="GO" id="GO:0005737">
    <property type="term" value="C:cytoplasm"/>
    <property type="evidence" value="ECO:0007669"/>
    <property type="project" value="UniProtKB-SubCell"/>
</dbReference>
<accession>A0A1F7F056</accession>
<keyword evidence="3 8" id="KW-0547">Nucleotide-binding</keyword>
<evidence type="ECO:0000256" key="6">
    <source>
        <dbReference type="ARBA" id="ARBA00023146"/>
    </source>
</evidence>
<comment type="subunit">
    <text evidence="8">Homodimer.</text>
</comment>
<feature type="domain" description="Aminoacyl-transfer RNA synthetases class-II family profile" evidence="10">
    <location>
        <begin position="1"/>
        <end position="332"/>
    </location>
</feature>
<dbReference type="InterPro" id="IPR015807">
    <property type="entry name" value="His-tRNA-ligase"/>
</dbReference>
<feature type="binding site" evidence="9">
    <location>
        <position position="108"/>
    </location>
    <ligand>
        <name>L-histidine</name>
        <dbReference type="ChEBI" id="CHEBI:57595"/>
    </ligand>
</feature>